<dbReference type="RefSeq" id="WP_014750872.1">
    <property type="nucleotide sequence ID" value="NC_017964.1"/>
</dbReference>
<reference evidence="1 2" key="1">
    <citation type="journal article" date="2011" name="J. Bacteriol.">
        <title>Whole-genome shotgun sequencing of the sulfur-oxidizing chemoautotroph Tetrathiobacter kashmirensis.</title>
        <authorList>
            <person name="Ghosh W."/>
            <person name="George A."/>
            <person name="Agarwal A."/>
            <person name="Raj P."/>
            <person name="Alam M."/>
            <person name="Pyne P."/>
            <person name="Das Gupta S.K."/>
        </authorList>
    </citation>
    <scope>NUCLEOTIDE SEQUENCE [LARGE SCALE GENOMIC DNA]</scope>
    <source>
        <strain evidence="1 2">WT001</strain>
    </source>
</reference>
<dbReference type="HOGENOM" id="CLU_124932_1_0_4"/>
<accession>I3UCP3</accession>
<dbReference type="STRING" id="1036672.TKWG_13285"/>
<organism evidence="1 2">
    <name type="scientific">Advenella kashmirensis (strain DSM 17095 / LMG 22695 / WT001)</name>
    <name type="common">Tetrathiobacter kashmirensis</name>
    <dbReference type="NCBI Taxonomy" id="1036672"/>
    <lineage>
        <taxon>Bacteria</taxon>
        <taxon>Pseudomonadati</taxon>
        <taxon>Pseudomonadota</taxon>
        <taxon>Betaproteobacteria</taxon>
        <taxon>Burkholderiales</taxon>
        <taxon>Alcaligenaceae</taxon>
    </lineage>
</organism>
<name>I3UCP3_ADVKW</name>
<protein>
    <recommendedName>
        <fullName evidence="3">Helix-turn-helix domain-containing protein</fullName>
    </recommendedName>
</protein>
<evidence type="ECO:0008006" key="3">
    <source>
        <dbReference type="Google" id="ProtNLM"/>
    </source>
</evidence>
<dbReference type="EMBL" id="CP003555">
    <property type="protein sequence ID" value="AFK62781.1"/>
    <property type="molecule type" value="Genomic_DNA"/>
</dbReference>
<dbReference type="KEGG" id="aka:TKWG_13285"/>
<reference evidence="2" key="2">
    <citation type="journal article" date="2013" name="PLoS ONE">
        <title>Genome implosion elicits host-confinement in Alcaligenaceae: evidence from the comparative genomics of Tetrathiobacter kashmirensis, a pathogen in the making.</title>
        <authorList>
            <person name="Ghosh W."/>
            <person name="Alam M."/>
            <person name="Roy C."/>
            <person name="Pyne P."/>
            <person name="George A."/>
            <person name="Chakraborty R."/>
            <person name="Majumder S."/>
            <person name="Agarwal A."/>
            <person name="Chakraborty S."/>
            <person name="Majumdar S."/>
            <person name="Gupta S.K."/>
        </authorList>
    </citation>
    <scope>NUCLEOTIDE SEQUENCE [LARGE SCALE GENOMIC DNA]</scope>
    <source>
        <strain evidence="2">WT001</strain>
    </source>
</reference>
<dbReference type="OrthoDB" id="8910510at2"/>
<dbReference type="Proteomes" id="UP000005267">
    <property type="component" value="Chromosome"/>
</dbReference>
<evidence type="ECO:0000313" key="2">
    <source>
        <dbReference type="Proteomes" id="UP000005267"/>
    </source>
</evidence>
<evidence type="ECO:0000313" key="1">
    <source>
        <dbReference type="EMBL" id="AFK62781.1"/>
    </source>
</evidence>
<sequence>MARHKRSEHPIGGRFCAVPHKVLDCPAFASLSGAGTRLLLEVMRLYNGNNNGQIHVTLTALKKRGWNSNDTLSRARQELQDRRFIQMTRLPCLPRRGAWYGLTWRPLDYTPEMDLKPVDFVKDSFLLWDEKQND</sequence>
<dbReference type="AlphaFoldDB" id="I3UCP3"/>
<keyword evidence="2" id="KW-1185">Reference proteome</keyword>
<gene>
    <name evidence="1" type="ordered locus">TKWG_13285</name>
</gene>
<proteinExistence type="predicted"/>